<dbReference type="SUPFAM" id="SSF82693">
    <property type="entry name" value="Multidrug efflux transporter AcrB pore domain, PN1, PN2, PC1 and PC2 subdomains"/>
    <property type="match status" value="2"/>
</dbReference>
<feature type="transmembrane region" description="Helical" evidence="1">
    <location>
        <begin position="961"/>
        <end position="982"/>
    </location>
</feature>
<gene>
    <name evidence="2" type="ORF">SAMN02745702_01642</name>
</gene>
<name>A0A1T4W4W9_9BACT</name>
<evidence type="ECO:0000313" key="2">
    <source>
        <dbReference type="EMBL" id="SKA72306.1"/>
    </source>
</evidence>
<feature type="transmembrane region" description="Helical" evidence="1">
    <location>
        <begin position="534"/>
        <end position="553"/>
    </location>
</feature>
<feature type="transmembrane region" description="Helical" evidence="1">
    <location>
        <begin position="917"/>
        <end position="941"/>
    </location>
</feature>
<keyword evidence="1" id="KW-1133">Transmembrane helix</keyword>
<organism evidence="2 3">
    <name type="scientific">Desulfobaculum bizertense DSM 18034</name>
    <dbReference type="NCBI Taxonomy" id="1121442"/>
    <lineage>
        <taxon>Bacteria</taxon>
        <taxon>Pseudomonadati</taxon>
        <taxon>Thermodesulfobacteriota</taxon>
        <taxon>Desulfovibrionia</taxon>
        <taxon>Desulfovibrionales</taxon>
        <taxon>Desulfovibrionaceae</taxon>
        <taxon>Desulfobaculum</taxon>
    </lineage>
</organism>
<protein>
    <submittedName>
        <fullName evidence="2">Multidrug efflux pump subunit AcrB</fullName>
    </submittedName>
</protein>
<dbReference type="PANTHER" id="PTHR32063:SF33">
    <property type="entry name" value="RND SUPERFAMILY EFFLUX PUMP PERMEASE COMPONENT"/>
    <property type="match status" value="1"/>
</dbReference>
<feature type="transmembrane region" description="Helical" evidence="1">
    <location>
        <begin position="393"/>
        <end position="415"/>
    </location>
</feature>
<keyword evidence="1" id="KW-0812">Transmembrane</keyword>
<feature type="transmembrane region" description="Helical" evidence="1">
    <location>
        <begin position="463"/>
        <end position="486"/>
    </location>
</feature>
<feature type="transmembrane region" description="Helical" evidence="1">
    <location>
        <begin position="338"/>
        <end position="356"/>
    </location>
</feature>
<proteinExistence type="predicted"/>
<feature type="transmembrane region" description="Helical" evidence="1">
    <location>
        <begin position="435"/>
        <end position="456"/>
    </location>
</feature>
<keyword evidence="3" id="KW-1185">Reference proteome</keyword>
<dbReference type="InterPro" id="IPR027463">
    <property type="entry name" value="AcrB_DN_DC_subdom"/>
</dbReference>
<dbReference type="Pfam" id="PF00873">
    <property type="entry name" value="ACR_tran"/>
    <property type="match status" value="1"/>
</dbReference>
<dbReference type="AlphaFoldDB" id="A0A1T4W4W9"/>
<accession>A0A1T4W4W9</accession>
<dbReference type="Gene3D" id="3.30.70.1320">
    <property type="entry name" value="Multidrug efflux transporter AcrB pore domain like"/>
    <property type="match status" value="1"/>
</dbReference>
<feature type="transmembrane region" description="Helical" evidence="1">
    <location>
        <begin position="890"/>
        <end position="910"/>
    </location>
</feature>
<dbReference type="GO" id="GO:0042910">
    <property type="term" value="F:xenobiotic transmembrane transporter activity"/>
    <property type="evidence" value="ECO:0007669"/>
    <property type="project" value="TreeGrafter"/>
</dbReference>
<dbReference type="RefSeq" id="WP_078684910.1">
    <property type="nucleotide sequence ID" value="NZ_FUYA01000004.1"/>
</dbReference>
<feature type="transmembrane region" description="Helical" evidence="1">
    <location>
        <begin position="12"/>
        <end position="37"/>
    </location>
</feature>
<reference evidence="2 3" key="1">
    <citation type="submission" date="2017-02" db="EMBL/GenBank/DDBJ databases">
        <authorList>
            <person name="Peterson S.W."/>
        </authorList>
    </citation>
    <scope>NUCLEOTIDE SEQUENCE [LARGE SCALE GENOMIC DNA]</scope>
    <source>
        <strain evidence="2 3">DSM 18034</strain>
    </source>
</reference>
<feature type="transmembrane region" description="Helical" evidence="1">
    <location>
        <begin position="994"/>
        <end position="1020"/>
    </location>
</feature>
<evidence type="ECO:0000313" key="3">
    <source>
        <dbReference type="Proteomes" id="UP000189733"/>
    </source>
</evidence>
<dbReference type="GO" id="GO:0005886">
    <property type="term" value="C:plasma membrane"/>
    <property type="evidence" value="ECO:0007669"/>
    <property type="project" value="TreeGrafter"/>
</dbReference>
<dbReference type="Gene3D" id="3.30.70.1440">
    <property type="entry name" value="Multidrug efflux transporter AcrB pore domain"/>
    <property type="match status" value="1"/>
</dbReference>
<dbReference type="Gene3D" id="1.20.1640.10">
    <property type="entry name" value="Multidrug efflux transporter AcrB transmembrane domain"/>
    <property type="match status" value="2"/>
</dbReference>
<sequence>MSSQPKEIKKGPIAWMAGNSVAANLLMIICLVGGIVAGTQIKQEVFPEFTLDMVSVTIAYPGASPEEVEDGIILAVEEAVQGLEGIKKVESTANEGSASVMIEALDGADITRLWQDVKSEVDRITTLPDEAEDPQIVIIDSKRQVMTLALHGAVSELTLRESAEQVRDELLQQSAITQVELEGVRDYEITAEIPQRILRRYGLTLGDVAQIIQTASVELGGGSLKTSSGEILVRMKDRRNYAREYAQIPILTEADGSVVTLGDLAVVRDSFEESDTWAEFDGEPAVLINVFRVGDQTPMEVADASYGVVERLNQTFPEGVKLSVRRDMSKIFGQRADLLVRNAYMGLIIVFVFLALFLEIRLAFWISLGIPISFLGSFLLLPATDFSINMISMFAFIITLGIVVDDAIVVGENIFHKRQQGIPPLQAAIEGAREIAMPVTFSVLTNVVAFLPMYYVPGIMGKVFGIIPIVVLSVFAVSLVESLYVLPSHLGHSGNGRLWGPIERFERWQRKFSKGFENLVAHRYGAFLDWTLRYRYGVVAVGLALLIATTGYISSGRMGLVLFPKVESDFSFVEVTLPYGSPMSRVEKVKDKLVQAAKEVVAENGGERLSTGIYSKVEKNVLQARIFLTDPEVRPLSTFAVTDLWREKAGNIPGLESISFLADKGGPGSGKGLTIQLSHRNKELLDAAGRDLAKALENYPNVSDLDDGSAVGKRQFDFRLLPAGERLGLTSRSVANQVRFAFQGAEALSQQRGRNEVTVRVRLPREERELESSLENFVLRAPNGEEILLRDAATMIPGRAYTSINRRDGRRVISVTAEVTPASQAMQIVEEVKKNIMPDLVAQYPGLTFSFEGKQADIKDSVESLVIGLLLALLAVYALLAIPFKSYTQPFIIMVSIPFGIVGAVGGHILMGYTLSLMSLFGVVALSGVVVNDSLVLIDFANRKHRGGMTAFDSIHASGIYRFRPILLTTLTTFGGLAPMIFETSRQARFMIPMAISLGFGILFATTVTLILVPSLYMILEDIHNWFRHPDERVVHK</sequence>
<dbReference type="Proteomes" id="UP000189733">
    <property type="component" value="Unassembled WGS sequence"/>
</dbReference>
<feature type="transmembrane region" description="Helical" evidence="1">
    <location>
        <begin position="864"/>
        <end position="884"/>
    </location>
</feature>
<evidence type="ECO:0000256" key="1">
    <source>
        <dbReference type="SAM" id="Phobius"/>
    </source>
</evidence>
<dbReference type="EMBL" id="FUYA01000004">
    <property type="protein sequence ID" value="SKA72306.1"/>
    <property type="molecule type" value="Genomic_DNA"/>
</dbReference>
<dbReference type="InterPro" id="IPR001036">
    <property type="entry name" value="Acrflvin-R"/>
</dbReference>
<dbReference type="PANTHER" id="PTHR32063">
    <property type="match status" value="1"/>
</dbReference>
<dbReference type="SUPFAM" id="SSF82866">
    <property type="entry name" value="Multidrug efflux transporter AcrB transmembrane domain"/>
    <property type="match status" value="2"/>
</dbReference>
<dbReference type="PRINTS" id="PR00702">
    <property type="entry name" value="ACRIFLAVINRP"/>
</dbReference>
<dbReference type="OrthoDB" id="9806532at2"/>
<dbReference type="Gene3D" id="3.30.2090.10">
    <property type="entry name" value="Multidrug efflux transporter AcrB TolC docking domain, DN and DC subdomains"/>
    <property type="match status" value="2"/>
</dbReference>
<feature type="transmembrane region" description="Helical" evidence="1">
    <location>
        <begin position="362"/>
        <end position="381"/>
    </location>
</feature>
<dbReference type="Gene3D" id="3.30.70.1430">
    <property type="entry name" value="Multidrug efflux transporter AcrB pore domain"/>
    <property type="match status" value="2"/>
</dbReference>
<dbReference type="SUPFAM" id="SSF82714">
    <property type="entry name" value="Multidrug efflux transporter AcrB TolC docking domain, DN and DC subdomains"/>
    <property type="match status" value="2"/>
</dbReference>
<keyword evidence="1" id="KW-0472">Membrane</keyword>
<dbReference type="STRING" id="1121442.SAMN02745702_01642"/>